<gene>
    <name evidence="1" type="ORF">WMSIL1_LOCUS7848</name>
</gene>
<evidence type="ECO:0000313" key="1">
    <source>
        <dbReference type="EMBL" id="VUZ48619.1"/>
    </source>
</evidence>
<proteinExistence type="predicted"/>
<organism evidence="1 2">
    <name type="scientific">Hymenolepis diminuta</name>
    <name type="common">Rat tapeworm</name>
    <dbReference type="NCBI Taxonomy" id="6216"/>
    <lineage>
        <taxon>Eukaryota</taxon>
        <taxon>Metazoa</taxon>
        <taxon>Spiralia</taxon>
        <taxon>Lophotrochozoa</taxon>
        <taxon>Platyhelminthes</taxon>
        <taxon>Cestoda</taxon>
        <taxon>Eucestoda</taxon>
        <taxon>Cyclophyllidea</taxon>
        <taxon>Hymenolepididae</taxon>
        <taxon>Hymenolepis</taxon>
    </lineage>
</organism>
<feature type="non-terminal residue" evidence="1">
    <location>
        <position position="1"/>
    </location>
</feature>
<keyword evidence="2" id="KW-1185">Reference proteome</keyword>
<dbReference type="Proteomes" id="UP000321570">
    <property type="component" value="Unassembled WGS sequence"/>
</dbReference>
<sequence>PEYKIRYYILTLIETRYLVPNYRKLGGEKKVRKIGSMPFFLRKSTTFERIIKSVSCYSKTRV</sequence>
<reference evidence="1 2" key="1">
    <citation type="submission" date="2019-07" db="EMBL/GenBank/DDBJ databases">
        <authorList>
            <person name="Jastrzebski P J."/>
            <person name="Paukszto L."/>
            <person name="Jastrzebski P J."/>
        </authorList>
    </citation>
    <scope>NUCLEOTIDE SEQUENCE [LARGE SCALE GENOMIC DNA]</scope>
    <source>
        <strain evidence="1 2">WMS-il1</strain>
    </source>
</reference>
<dbReference type="EMBL" id="CABIJS010000299">
    <property type="protein sequence ID" value="VUZ48619.1"/>
    <property type="molecule type" value="Genomic_DNA"/>
</dbReference>
<name>A0A564YNR0_HYMDI</name>
<dbReference type="AlphaFoldDB" id="A0A564YNR0"/>
<evidence type="ECO:0000313" key="2">
    <source>
        <dbReference type="Proteomes" id="UP000321570"/>
    </source>
</evidence>
<protein>
    <submittedName>
        <fullName evidence="1">Uncharacterized protein</fullName>
    </submittedName>
</protein>
<accession>A0A564YNR0</accession>